<sequence>MSRSRPRRSKARRRAARTSTQGKRCPTPTKLAFNSREHAESTLRYWNYDHAPYRPERAYLCGCGKWHLTSRPERRT</sequence>
<feature type="region of interest" description="Disordered" evidence="1">
    <location>
        <begin position="1"/>
        <end position="29"/>
    </location>
</feature>
<name>A0ABS6HN88_MYCGD</name>
<reference evidence="2 3" key="1">
    <citation type="submission" date="2021-05" db="EMBL/GenBank/DDBJ databases">
        <title>Draft Genome Sequences of Clinical Respiratory Isolates of Mycobacterium goodii Recovered in Ireland.</title>
        <authorList>
            <person name="Flanagan P.R."/>
            <person name="Mok S."/>
            <person name="Roycroft E."/>
            <person name="Rogers T.R."/>
            <person name="Fitzgibbon M."/>
        </authorList>
    </citation>
    <scope>NUCLEOTIDE SEQUENCE [LARGE SCALE GENOMIC DNA]</scope>
    <source>
        <strain evidence="2 3">14IE55</strain>
    </source>
</reference>
<proteinExistence type="predicted"/>
<feature type="compositionally biased region" description="Basic residues" evidence="1">
    <location>
        <begin position="1"/>
        <end position="16"/>
    </location>
</feature>
<dbReference type="EMBL" id="JAHBOM010000010">
    <property type="protein sequence ID" value="MBU8824149.1"/>
    <property type="molecule type" value="Genomic_DNA"/>
</dbReference>
<evidence type="ECO:0000256" key="1">
    <source>
        <dbReference type="SAM" id="MobiDB-lite"/>
    </source>
</evidence>
<evidence type="ECO:0000313" key="2">
    <source>
        <dbReference type="EMBL" id="MBU8824149.1"/>
    </source>
</evidence>
<accession>A0ABS6HN88</accession>
<organism evidence="2 3">
    <name type="scientific">Mycolicibacterium goodii</name>
    <name type="common">Mycobacterium goodii</name>
    <dbReference type="NCBI Taxonomy" id="134601"/>
    <lineage>
        <taxon>Bacteria</taxon>
        <taxon>Bacillati</taxon>
        <taxon>Actinomycetota</taxon>
        <taxon>Actinomycetes</taxon>
        <taxon>Mycobacteriales</taxon>
        <taxon>Mycobacteriaceae</taxon>
        <taxon>Mycolicibacterium</taxon>
    </lineage>
</organism>
<dbReference type="RefSeq" id="WP_214394998.1">
    <property type="nucleotide sequence ID" value="NZ_JAHBOL010000014.1"/>
</dbReference>
<protein>
    <submittedName>
        <fullName evidence="2">Uncharacterized protein</fullName>
    </submittedName>
</protein>
<comment type="caution">
    <text evidence="2">The sequence shown here is derived from an EMBL/GenBank/DDBJ whole genome shotgun (WGS) entry which is preliminary data.</text>
</comment>
<dbReference type="Proteomes" id="UP000696413">
    <property type="component" value="Unassembled WGS sequence"/>
</dbReference>
<keyword evidence="3" id="KW-1185">Reference proteome</keyword>
<evidence type="ECO:0000313" key="3">
    <source>
        <dbReference type="Proteomes" id="UP000696413"/>
    </source>
</evidence>
<gene>
    <name evidence="2" type="ORF">KL859_14890</name>
</gene>